<sequence>MEIGKALKHFRTLKNLRQVDFAQGVVSVPFYSKVEHGEHRISAEDLFEILSKNEIPIETFMNTLASYQVEDHEAQMRQLIYQHFYNGDIKALKKLLTDNQLTSLVNPSLWIAQLKTTIANLEGTFTQLEQVEIDLIYEEIIRIESWTPYSLMLFANTLYLFPFERATLLIQTILRPKALQRLNKDNRSKQIILTICLNYIAACIKHHKQNEIKQPLQVLRDAPNLPELFFYKVMALFYETLLQNDRSNETYHVIHRNPDNIKMITDLFQHVNMSPFAKSLMQYYEDYLKESEKGNLRGC</sequence>
<reference evidence="2 3" key="1">
    <citation type="submission" date="2021-03" db="EMBL/GenBank/DDBJ databases">
        <title>Genomic Encyclopedia of Type Strains, Phase IV (KMG-IV): sequencing the most valuable type-strain genomes for metagenomic binning, comparative biology and taxonomic classification.</title>
        <authorList>
            <person name="Goeker M."/>
        </authorList>
    </citation>
    <scope>NUCLEOTIDE SEQUENCE [LARGE SCALE GENOMIC DNA]</scope>
    <source>
        <strain evidence="2 3">DSM 14349</strain>
    </source>
</reference>
<proteinExistence type="predicted"/>
<evidence type="ECO:0000313" key="2">
    <source>
        <dbReference type="EMBL" id="MBP1904685.1"/>
    </source>
</evidence>
<dbReference type="Gene3D" id="1.25.40.10">
    <property type="entry name" value="Tetratricopeptide repeat domain"/>
    <property type="match status" value="1"/>
</dbReference>
<dbReference type="Pfam" id="PF21259">
    <property type="entry name" value="Rgg_C"/>
    <property type="match status" value="1"/>
</dbReference>
<feature type="domain" description="HTH cro/C1-type" evidence="1">
    <location>
        <begin position="7"/>
        <end position="60"/>
    </location>
</feature>
<gene>
    <name evidence="2" type="ORF">J2Z32_001308</name>
</gene>
<comment type="caution">
    <text evidence="2">The sequence shown here is derived from an EMBL/GenBank/DDBJ whole genome shotgun (WGS) entry which is preliminary data.</text>
</comment>
<dbReference type="InterPro" id="IPR010982">
    <property type="entry name" value="Lambda_DNA-bd_dom_sf"/>
</dbReference>
<dbReference type="PANTHER" id="PTHR37038">
    <property type="entry name" value="TRANSCRIPTIONAL REGULATOR-RELATED"/>
    <property type="match status" value="1"/>
</dbReference>
<dbReference type="SMART" id="SM00530">
    <property type="entry name" value="HTH_XRE"/>
    <property type="match status" value="1"/>
</dbReference>
<protein>
    <submittedName>
        <fullName evidence="2">Rgg/GadR/MutR family transcriptional activator</fullName>
    </submittedName>
</protein>
<dbReference type="InterPro" id="IPR001387">
    <property type="entry name" value="Cro/C1-type_HTH"/>
</dbReference>
<evidence type="ECO:0000313" key="3">
    <source>
        <dbReference type="Proteomes" id="UP001519272"/>
    </source>
</evidence>
<dbReference type="InterPro" id="IPR011990">
    <property type="entry name" value="TPR-like_helical_dom_sf"/>
</dbReference>
<organism evidence="2 3">
    <name type="scientific">Paenibacillus turicensis</name>
    <dbReference type="NCBI Taxonomy" id="160487"/>
    <lineage>
        <taxon>Bacteria</taxon>
        <taxon>Bacillati</taxon>
        <taxon>Bacillota</taxon>
        <taxon>Bacilli</taxon>
        <taxon>Bacillales</taxon>
        <taxon>Paenibacillaceae</taxon>
        <taxon>Paenibacillus</taxon>
    </lineage>
</organism>
<dbReference type="InterPro" id="IPR010057">
    <property type="entry name" value="Transcription_activator_Rgg_C"/>
</dbReference>
<evidence type="ECO:0000259" key="1">
    <source>
        <dbReference type="PROSITE" id="PS50943"/>
    </source>
</evidence>
<dbReference type="SUPFAM" id="SSF47413">
    <property type="entry name" value="lambda repressor-like DNA-binding domains"/>
    <property type="match status" value="1"/>
</dbReference>
<name>A0ABS4FQ33_9BACL</name>
<accession>A0ABS4FQ33</accession>
<dbReference type="EMBL" id="JAGGKG010000004">
    <property type="protein sequence ID" value="MBP1904685.1"/>
    <property type="molecule type" value="Genomic_DNA"/>
</dbReference>
<dbReference type="InterPro" id="IPR053163">
    <property type="entry name" value="HTH-type_regulator_Rgg"/>
</dbReference>
<dbReference type="NCBIfam" id="TIGR01716">
    <property type="entry name" value="RGG_Cterm"/>
    <property type="match status" value="1"/>
</dbReference>
<dbReference type="RefSeq" id="WP_210088351.1">
    <property type="nucleotide sequence ID" value="NZ_JAGGKG010000004.1"/>
</dbReference>
<dbReference type="Proteomes" id="UP001519272">
    <property type="component" value="Unassembled WGS sequence"/>
</dbReference>
<keyword evidence="3" id="KW-1185">Reference proteome</keyword>
<dbReference type="PROSITE" id="PS50943">
    <property type="entry name" value="HTH_CROC1"/>
    <property type="match status" value="1"/>
</dbReference>